<protein>
    <recommendedName>
        <fullName evidence="3">F-box domain-containing protein</fullName>
    </recommendedName>
</protein>
<dbReference type="CDD" id="cd09917">
    <property type="entry name" value="F-box_SF"/>
    <property type="match status" value="1"/>
</dbReference>
<feature type="chain" id="PRO_5001646848" description="F-box domain-containing protein" evidence="2">
    <location>
        <begin position="30"/>
        <end position="720"/>
    </location>
</feature>
<feature type="signal peptide" evidence="2">
    <location>
        <begin position="1"/>
        <end position="29"/>
    </location>
</feature>
<feature type="region of interest" description="Disordered" evidence="1">
    <location>
        <begin position="567"/>
        <end position="589"/>
    </location>
</feature>
<feature type="region of interest" description="Disordered" evidence="1">
    <location>
        <begin position="458"/>
        <end position="499"/>
    </location>
</feature>
<dbReference type="Pfam" id="PF12937">
    <property type="entry name" value="F-box-like"/>
    <property type="match status" value="1"/>
</dbReference>
<accession>A0A067PMI1</accession>
<reference evidence="5" key="1">
    <citation type="journal article" date="2014" name="Proc. Natl. Acad. Sci. U.S.A.">
        <title>Extensive sampling of basidiomycete genomes demonstrates inadequacy of the white-rot/brown-rot paradigm for wood decay fungi.</title>
        <authorList>
            <person name="Riley R."/>
            <person name="Salamov A.A."/>
            <person name="Brown D.W."/>
            <person name="Nagy L.G."/>
            <person name="Floudas D."/>
            <person name="Held B.W."/>
            <person name="Levasseur A."/>
            <person name="Lombard V."/>
            <person name="Morin E."/>
            <person name="Otillar R."/>
            <person name="Lindquist E.A."/>
            <person name="Sun H."/>
            <person name="LaButti K.M."/>
            <person name="Schmutz J."/>
            <person name="Jabbour D."/>
            <person name="Luo H."/>
            <person name="Baker S.E."/>
            <person name="Pisabarro A.G."/>
            <person name="Walton J.D."/>
            <person name="Blanchette R.A."/>
            <person name="Henrissat B."/>
            <person name="Martin F."/>
            <person name="Cullen D."/>
            <person name="Hibbett D.S."/>
            <person name="Grigoriev I.V."/>
        </authorList>
    </citation>
    <scope>NUCLEOTIDE SEQUENCE [LARGE SCALE GENOMIC DNA]</scope>
    <source>
        <strain evidence="5">MUCL 33604</strain>
    </source>
</reference>
<feature type="region of interest" description="Disordered" evidence="1">
    <location>
        <begin position="414"/>
        <end position="433"/>
    </location>
</feature>
<keyword evidence="2" id="KW-0732">Signal</keyword>
<evidence type="ECO:0000256" key="2">
    <source>
        <dbReference type="SAM" id="SignalP"/>
    </source>
</evidence>
<dbReference type="SUPFAM" id="SSF81383">
    <property type="entry name" value="F-box domain"/>
    <property type="match status" value="1"/>
</dbReference>
<feature type="domain" description="F-box" evidence="3">
    <location>
        <begin position="3"/>
        <end position="51"/>
    </location>
</feature>
<feature type="region of interest" description="Disordered" evidence="1">
    <location>
        <begin position="651"/>
        <end position="688"/>
    </location>
</feature>
<dbReference type="STRING" id="933084.A0A067PMI1"/>
<evidence type="ECO:0000256" key="1">
    <source>
        <dbReference type="SAM" id="MobiDB-lite"/>
    </source>
</evidence>
<dbReference type="PROSITE" id="PS50181">
    <property type="entry name" value="FBOX"/>
    <property type="match status" value="1"/>
</dbReference>
<dbReference type="EMBL" id="KL197739">
    <property type="protein sequence ID" value="KDQ52517.1"/>
    <property type="molecule type" value="Genomic_DNA"/>
</dbReference>
<dbReference type="OrthoDB" id="2745718at2759"/>
<dbReference type="InParanoid" id="A0A067PMI1"/>
<sequence length="720" mass="78495">MGTSLLLDLPVELLILILSHVHWRHLVQCSSVCKTFHKTITTSLELQYKIELGADLLVDLSSSSPTSQQIPTATRLSLLLSRRRAWSTLSPTRTTHVPMPGTCQAYELVGGVFAKTSQATLPHVWGAHQFNQGSRRLIARWLPGRDDGDDGGVLERDDLGVATRDFAIDPGQDLIALIEHEEAPASPHPRVTIHLRTLSTNTPHPASSCTTFTHPTPFRIMNAFIQIVDDVVGLFFWAEGPGLLVWGWRTGKVAVYATEPQISPNTWDFSFLSSRSYLLTRTGSPGSVELYTFELPSPSTPTSSAVAPQSTTPTTSPNPNAPCNVFSPFLPVGLLRTSTYTQPNHVASLLLPPLIPGTPLSNFSTHSGPFSSPPRWTGGNTGVGSQKLFGVSEEARVHVMSLCYHVGSAIPTPASANADGDGEAQEAREQEAMGGRRERFVMFVMNKTFLEVVGKWERQEGGDGGGGSGGDVVMRDDFGVGREEEGGKGKGKGKEQEKRERKRIILTWDEWGPDHTRFLPLSFQFQWLRYVYGSRVCCPPIPIHPYVGGEERPAQMMQVLDFNVHPPRRGPSALPISGSLDSSTNSSSRCSSFAEEEDGLLVKTNLVLHATTLNADSIFQQPVTSRLGYKRVSRVLMGKARRLGRVVGGGAGGMVTGMRDDDDEDGDSEDEEDGGRAGNAEEEGELEEFSGFMIDDERIIGLRSTAFSDGDMSEICVFAF</sequence>
<proteinExistence type="predicted"/>
<dbReference type="InterPro" id="IPR001810">
    <property type="entry name" value="F-box_dom"/>
</dbReference>
<dbReference type="HOGENOM" id="CLU_007279_2_0_1"/>
<dbReference type="AlphaFoldDB" id="A0A067PMI1"/>
<feature type="compositionally biased region" description="Low complexity" evidence="1">
    <location>
        <begin position="577"/>
        <end position="589"/>
    </location>
</feature>
<feature type="region of interest" description="Disordered" evidence="1">
    <location>
        <begin position="298"/>
        <end position="320"/>
    </location>
</feature>
<evidence type="ECO:0000313" key="4">
    <source>
        <dbReference type="EMBL" id="KDQ52517.1"/>
    </source>
</evidence>
<organism evidence="4 5">
    <name type="scientific">Jaapia argillacea MUCL 33604</name>
    <dbReference type="NCBI Taxonomy" id="933084"/>
    <lineage>
        <taxon>Eukaryota</taxon>
        <taxon>Fungi</taxon>
        <taxon>Dikarya</taxon>
        <taxon>Basidiomycota</taxon>
        <taxon>Agaricomycotina</taxon>
        <taxon>Agaricomycetes</taxon>
        <taxon>Agaricomycetidae</taxon>
        <taxon>Jaapiales</taxon>
        <taxon>Jaapiaceae</taxon>
        <taxon>Jaapia</taxon>
    </lineage>
</organism>
<feature type="compositionally biased region" description="Basic and acidic residues" evidence="1">
    <location>
        <begin position="473"/>
        <end position="499"/>
    </location>
</feature>
<name>A0A067PMI1_9AGAM</name>
<feature type="compositionally biased region" description="Acidic residues" evidence="1">
    <location>
        <begin position="660"/>
        <end position="673"/>
    </location>
</feature>
<dbReference type="Gene3D" id="1.20.1280.50">
    <property type="match status" value="1"/>
</dbReference>
<evidence type="ECO:0000313" key="5">
    <source>
        <dbReference type="Proteomes" id="UP000027265"/>
    </source>
</evidence>
<dbReference type="InterPro" id="IPR036047">
    <property type="entry name" value="F-box-like_dom_sf"/>
</dbReference>
<dbReference type="Proteomes" id="UP000027265">
    <property type="component" value="Unassembled WGS sequence"/>
</dbReference>
<keyword evidence="5" id="KW-1185">Reference proteome</keyword>
<gene>
    <name evidence="4" type="ORF">JAAARDRAFT_40121</name>
</gene>
<evidence type="ECO:0000259" key="3">
    <source>
        <dbReference type="PROSITE" id="PS50181"/>
    </source>
</evidence>